<dbReference type="InterPro" id="IPR054238">
    <property type="entry name" value="DUF6965"/>
</dbReference>
<name>A0ABT1SXR0_9SPHI</name>
<accession>A0ABT1SXR0</accession>
<evidence type="ECO:0000313" key="3">
    <source>
        <dbReference type="Proteomes" id="UP001204376"/>
    </source>
</evidence>
<dbReference type="RefSeq" id="WP_256536729.1">
    <property type="nucleotide sequence ID" value="NZ_JANHOH010000001.1"/>
</dbReference>
<dbReference type="Proteomes" id="UP001204376">
    <property type="component" value="Unassembled WGS sequence"/>
</dbReference>
<comment type="caution">
    <text evidence="2">The sequence shown here is derived from an EMBL/GenBank/DDBJ whole genome shotgun (WGS) entry which is preliminary data.</text>
</comment>
<gene>
    <name evidence="2" type="ORF">NPE20_01020</name>
</gene>
<keyword evidence="3" id="KW-1185">Reference proteome</keyword>
<proteinExistence type="predicted"/>
<feature type="domain" description="DUF6965" evidence="1">
    <location>
        <begin position="1"/>
        <end position="62"/>
    </location>
</feature>
<reference evidence="2 3" key="1">
    <citation type="submission" date="2022-07" db="EMBL/GenBank/DDBJ databases">
        <title>Mucilaginibacter sp. JC4.</title>
        <authorList>
            <person name="Le V."/>
            <person name="Ko S.-R."/>
            <person name="Ahn C.-Y."/>
            <person name="Oh H.-M."/>
        </authorList>
    </citation>
    <scope>NUCLEOTIDE SEQUENCE [LARGE SCALE GENOMIC DNA]</scope>
    <source>
        <strain evidence="2 3">JC4</strain>
    </source>
</reference>
<evidence type="ECO:0000259" key="1">
    <source>
        <dbReference type="Pfam" id="PF22292"/>
    </source>
</evidence>
<protein>
    <recommendedName>
        <fullName evidence="1">DUF6965 domain-containing protein</fullName>
    </recommendedName>
</protein>
<organism evidence="2 3">
    <name type="scientific">Mucilaginibacter aquariorum</name>
    <dbReference type="NCBI Taxonomy" id="2967225"/>
    <lineage>
        <taxon>Bacteria</taxon>
        <taxon>Pseudomonadati</taxon>
        <taxon>Bacteroidota</taxon>
        <taxon>Sphingobacteriia</taxon>
        <taxon>Sphingobacteriales</taxon>
        <taxon>Sphingobacteriaceae</taxon>
        <taxon>Mucilaginibacter</taxon>
    </lineage>
</organism>
<dbReference type="Pfam" id="PF22292">
    <property type="entry name" value="DUF6965"/>
    <property type="match status" value="1"/>
</dbReference>
<evidence type="ECO:0000313" key="2">
    <source>
        <dbReference type="EMBL" id="MCQ6956513.1"/>
    </source>
</evidence>
<dbReference type="EMBL" id="JANHOH010000001">
    <property type="protein sequence ID" value="MCQ6956513.1"/>
    <property type="molecule type" value="Genomic_DNA"/>
</dbReference>
<sequence length="73" mass="8458">MTDEEIITYFEAAILPETLRLDRATTQFNVKESVKSNIKLMLADPKDTHSRHRLNRIAEAIETPYNGPEIPRF</sequence>